<name>A0A433SSU5_ELYCH</name>
<keyword evidence="3" id="KW-1185">Reference proteome</keyword>
<comment type="caution">
    <text evidence="2">The sequence shown here is derived from an EMBL/GenBank/DDBJ whole genome shotgun (WGS) entry which is preliminary data.</text>
</comment>
<feature type="compositionally biased region" description="Basic residues" evidence="1">
    <location>
        <begin position="1"/>
        <end position="20"/>
    </location>
</feature>
<evidence type="ECO:0000313" key="3">
    <source>
        <dbReference type="Proteomes" id="UP000271974"/>
    </source>
</evidence>
<dbReference type="Proteomes" id="UP000271974">
    <property type="component" value="Unassembled WGS sequence"/>
</dbReference>
<reference evidence="2 3" key="1">
    <citation type="submission" date="2019-01" db="EMBL/GenBank/DDBJ databases">
        <title>A draft genome assembly of the solar-powered sea slug Elysia chlorotica.</title>
        <authorList>
            <person name="Cai H."/>
            <person name="Li Q."/>
            <person name="Fang X."/>
            <person name="Li J."/>
            <person name="Curtis N.E."/>
            <person name="Altenburger A."/>
            <person name="Shibata T."/>
            <person name="Feng M."/>
            <person name="Maeda T."/>
            <person name="Schwartz J.A."/>
            <person name="Shigenobu S."/>
            <person name="Lundholm N."/>
            <person name="Nishiyama T."/>
            <person name="Yang H."/>
            <person name="Hasebe M."/>
            <person name="Li S."/>
            <person name="Pierce S.K."/>
            <person name="Wang J."/>
        </authorList>
    </citation>
    <scope>NUCLEOTIDE SEQUENCE [LARGE SCALE GENOMIC DNA]</scope>
    <source>
        <strain evidence="2">EC2010</strain>
        <tissue evidence="2">Whole organism of an adult</tissue>
    </source>
</reference>
<sequence>MECICLKRKHRKPREQRKFRPLSPGVSPAHSQPSTFSPAHSQPSTLGHTVPDGRLPKVNSTGLWMGAPSLYSGSPSQAYYYGRPSSQVLRDERPVHIPRAASETRISQPGSASETRISQPSKYINVCVRNSDLSAK</sequence>
<feature type="region of interest" description="Disordered" evidence="1">
    <location>
        <begin position="1"/>
        <end position="54"/>
    </location>
</feature>
<proteinExistence type="predicted"/>
<evidence type="ECO:0000313" key="2">
    <source>
        <dbReference type="EMBL" id="RUS72214.1"/>
    </source>
</evidence>
<dbReference type="AlphaFoldDB" id="A0A433SSU5"/>
<gene>
    <name evidence="2" type="ORF">EGW08_020016</name>
</gene>
<organism evidence="2 3">
    <name type="scientific">Elysia chlorotica</name>
    <name type="common">Eastern emerald elysia</name>
    <name type="synonym">Sea slug</name>
    <dbReference type="NCBI Taxonomy" id="188477"/>
    <lineage>
        <taxon>Eukaryota</taxon>
        <taxon>Metazoa</taxon>
        <taxon>Spiralia</taxon>
        <taxon>Lophotrochozoa</taxon>
        <taxon>Mollusca</taxon>
        <taxon>Gastropoda</taxon>
        <taxon>Heterobranchia</taxon>
        <taxon>Euthyneura</taxon>
        <taxon>Panpulmonata</taxon>
        <taxon>Sacoglossa</taxon>
        <taxon>Placobranchoidea</taxon>
        <taxon>Plakobranchidae</taxon>
        <taxon>Elysia</taxon>
    </lineage>
</organism>
<feature type="compositionally biased region" description="Polar residues" evidence="1">
    <location>
        <begin position="29"/>
        <end position="47"/>
    </location>
</feature>
<protein>
    <submittedName>
        <fullName evidence="2">Uncharacterized protein</fullName>
    </submittedName>
</protein>
<dbReference type="OrthoDB" id="6095292at2759"/>
<accession>A0A433SSU5</accession>
<dbReference type="EMBL" id="RQTK01001096">
    <property type="protein sequence ID" value="RUS72214.1"/>
    <property type="molecule type" value="Genomic_DNA"/>
</dbReference>
<evidence type="ECO:0000256" key="1">
    <source>
        <dbReference type="SAM" id="MobiDB-lite"/>
    </source>
</evidence>